<organism evidence="3 4">
    <name type="scientific">Micromonospora haikouensis</name>
    <dbReference type="NCBI Taxonomy" id="686309"/>
    <lineage>
        <taxon>Bacteria</taxon>
        <taxon>Bacillati</taxon>
        <taxon>Actinomycetota</taxon>
        <taxon>Actinomycetes</taxon>
        <taxon>Micromonosporales</taxon>
        <taxon>Micromonosporaceae</taxon>
        <taxon>Micromonospora</taxon>
    </lineage>
</organism>
<feature type="transmembrane region" description="Helical" evidence="2">
    <location>
        <begin position="34"/>
        <end position="54"/>
    </location>
</feature>
<dbReference type="EMBL" id="FMCW01000017">
    <property type="protein sequence ID" value="SCE98606.1"/>
    <property type="molecule type" value="Genomic_DNA"/>
</dbReference>
<keyword evidence="2" id="KW-0472">Membrane</keyword>
<dbReference type="Proteomes" id="UP000199375">
    <property type="component" value="Unassembled WGS sequence"/>
</dbReference>
<sequence length="404" mass="41097">MSLPRTVPPSDTETQVIPVVGAEPTPRRRRLPRLVVPAVVLAVLAVTAGVVWFGRDSGRPPAVDEPAGVRSVALARQDMSMAQSLPGTLGYGAARVLKGGRGGTVTWLPAPGAAVRRGKQLYRVDDRPVPLFYGGMPLYRPLRDLGTVGRDVRIVADNLDALGYEIGDQPRPGTRLVPSPAPSPAASRPAVTVGRGEAVLTTGLRAAVKRWQNDLGVPATGAVEPGDVAVLVGAVRVDSVAAQPGDSANSPLMSVTQTAKVVTVQMDVGDAASVEPGDVVDVRLPDESAVGGKVAAVGQAVQAAAGDDPTGGGPARVTVTVTLDKSAAVAKISFADVQVDFVAETHKDVLVAPVGALLALAEGGYAVQVEGGGLVAVETGMFAKGLVEISGDGLAPGTRVVTTS</sequence>
<feature type="region of interest" description="Disordered" evidence="1">
    <location>
        <begin position="170"/>
        <end position="192"/>
    </location>
</feature>
<dbReference type="AlphaFoldDB" id="A0A1C4WQP7"/>
<accession>A0A1C4WQP7</accession>
<keyword evidence="2" id="KW-1133">Transmembrane helix</keyword>
<evidence type="ECO:0000313" key="4">
    <source>
        <dbReference type="Proteomes" id="UP000199375"/>
    </source>
</evidence>
<evidence type="ECO:0008006" key="5">
    <source>
        <dbReference type="Google" id="ProtNLM"/>
    </source>
</evidence>
<name>A0A1C4WQP7_9ACTN</name>
<evidence type="ECO:0000313" key="3">
    <source>
        <dbReference type="EMBL" id="SCE98606.1"/>
    </source>
</evidence>
<gene>
    <name evidence="3" type="ORF">GA0070558_11799</name>
</gene>
<reference evidence="3 4" key="1">
    <citation type="submission" date="2016-06" db="EMBL/GenBank/DDBJ databases">
        <authorList>
            <person name="Kjaerup R.B."/>
            <person name="Dalgaard T.S."/>
            <person name="Juul-Madsen H.R."/>
        </authorList>
    </citation>
    <scope>NUCLEOTIDE SEQUENCE [LARGE SCALE GENOMIC DNA]</scope>
    <source>
        <strain evidence="3 4">DSM 45626</strain>
    </source>
</reference>
<proteinExistence type="predicted"/>
<dbReference type="RefSeq" id="WP_218107028.1">
    <property type="nucleotide sequence ID" value="NZ_FMCW01000017.1"/>
</dbReference>
<evidence type="ECO:0000256" key="1">
    <source>
        <dbReference type="SAM" id="MobiDB-lite"/>
    </source>
</evidence>
<dbReference type="Gene3D" id="2.40.420.20">
    <property type="match status" value="1"/>
</dbReference>
<protein>
    <recommendedName>
        <fullName evidence="5">Multidrug efflux pump subunit AcrA (Membrane-fusion protein)</fullName>
    </recommendedName>
</protein>
<keyword evidence="2" id="KW-0812">Transmembrane</keyword>
<evidence type="ECO:0000256" key="2">
    <source>
        <dbReference type="SAM" id="Phobius"/>
    </source>
</evidence>